<evidence type="ECO:0000256" key="3">
    <source>
        <dbReference type="ARBA" id="ARBA00022452"/>
    </source>
</evidence>
<dbReference type="EMBL" id="JAJTTC010000003">
    <property type="protein sequence ID" value="MCF0063005.1"/>
    <property type="molecule type" value="Genomic_DNA"/>
</dbReference>
<dbReference type="Proteomes" id="UP001139000">
    <property type="component" value="Unassembled WGS sequence"/>
</dbReference>
<evidence type="ECO:0000256" key="4">
    <source>
        <dbReference type="ARBA" id="ARBA00022692"/>
    </source>
</evidence>
<evidence type="ECO:0000256" key="1">
    <source>
        <dbReference type="ARBA" id="ARBA00004571"/>
    </source>
</evidence>
<dbReference type="Pfam" id="PF07715">
    <property type="entry name" value="Plug"/>
    <property type="match status" value="1"/>
</dbReference>
<dbReference type="InterPro" id="IPR008969">
    <property type="entry name" value="CarboxyPept-like_regulatory"/>
</dbReference>
<dbReference type="SUPFAM" id="SSF56935">
    <property type="entry name" value="Porins"/>
    <property type="match status" value="1"/>
</dbReference>
<sequence length="1063" mass="117827">MLLSCILLSQFSFAQTLITGQVIAKEDNAPIPGVSIVVKGSTNGTITDSEGKYKLDVNEKATDLTFSFLGFSSQEVKIAGRSVIDISLSADLRQLNEVVVTALGIKKDIRRIGVAIQTVDGNATVKAREPNAINALAGKVAGLTVGVQQEMLRKPNIQLRGNSDVLFVVDGVPVNSDTWNVSPDDIDTYSVLKGASASALYGFRGKNGAILITTKRGSKDKRGFSVDFNSSTMVDNGFYAIPKVQDLYGPGDHGRYAFGDGKGGGLNDGDYDGGWGPKFEGQLIPQYDSPVDPITGKRAGTPWVARGKDNLNRFLQPGILSTNNISVSASGEKYNVRFSTSHMHQKGIVPNTKLNITNFNIVADYNFSKKLTFNSSLQYNRQYTPNIPDVNYGPNSIIYNIVLWAGADWNVDDMRNYWQPGKEGIQQIYAEYQRYNNPYFMSYEWLRGHQKSDIIGQAAMTYKFTDFLEATFRSQVNTWSMFRNEKMPYSAGAYGRDERRGDYREDRRNLFENNTDLLVKFDKDIVPGFNAKIWAGGNIRSFEYNSQYTTTDYLNVPGLYNFGNSALPVKSANFISDMRVASAYYSADFTFKDFLTVSTTGRMDKLSTLPKGNNTFFYPSVALSTVISDYTQLPEVISFLKLRGSYANVKDGLTKTEIGGTPGTTYFLGYGEEYKSSYGGPTYENSAVYATPFTYNNNPAAYFTNTLNNPEIVPSTTSQTEVGLDVRVMQNRLGLDVTYYVSNDGPSIFALPISSTTGYTAALVNGIKTRKNGLEISLTGSPIRSEKGLNWDIVANYSTYKKVLTEIYPGQDQFNTFFKVGDRMDKFYGRAFAKTADGQIINDDSGRPIYSSQSRYLGNSYSKFVFGINNKLSYGNFSLGFQFDGRIGGVISNYIQKQTFRGGRHIELIQGQLGASRETDYEAFKNNTENKTYVGPGVQVVDGTALNFDADGNITNLAELKFKPNATAQNVQDWVSRYYNSDEGNLMSRSFGMLREVVIGYRLPAALLEKTFIRNASVSLVGRNLLYFAEKKDVDLNQYIDDGGSSLQTPSVRRYGVNVSLTF</sequence>
<organism evidence="9 10">
    <name type="scientific">Dyadobacter chenwenxiniae</name>
    <dbReference type="NCBI Taxonomy" id="2906456"/>
    <lineage>
        <taxon>Bacteria</taxon>
        <taxon>Pseudomonadati</taxon>
        <taxon>Bacteroidota</taxon>
        <taxon>Cytophagia</taxon>
        <taxon>Cytophagales</taxon>
        <taxon>Spirosomataceae</taxon>
        <taxon>Dyadobacter</taxon>
    </lineage>
</organism>
<dbReference type="Gene3D" id="2.40.170.20">
    <property type="entry name" value="TonB-dependent receptor, beta-barrel domain"/>
    <property type="match status" value="1"/>
</dbReference>
<accession>A0A9X1PM86</accession>
<dbReference type="NCBIfam" id="TIGR04057">
    <property type="entry name" value="SusC_RagA_signa"/>
    <property type="match status" value="1"/>
</dbReference>
<dbReference type="NCBIfam" id="TIGR04056">
    <property type="entry name" value="OMP_RagA_SusC"/>
    <property type="match status" value="1"/>
</dbReference>
<keyword evidence="2 7" id="KW-0813">Transport</keyword>
<dbReference type="Pfam" id="PF13715">
    <property type="entry name" value="CarbopepD_reg_2"/>
    <property type="match status" value="1"/>
</dbReference>
<proteinExistence type="inferred from homology"/>
<dbReference type="InterPro" id="IPR023996">
    <property type="entry name" value="TonB-dep_OMP_SusC/RagA"/>
</dbReference>
<dbReference type="InterPro" id="IPR036942">
    <property type="entry name" value="Beta-barrel_TonB_sf"/>
</dbReference>
<keyword evidence="3 7" id="KW-1134">Transmembrane beta strand</keyword>
<dbReference type="SUPFAM" id="SSF49464">
    <property type="entry name" value="Carboxypeptidase regulatory domain-like"/>
    <property type="match status" value="1"/>
</dbReference>
<gene>
    <name evidence="9" type="ORF">LXM26_15960</name>
</gene>
<dbReference type="InterPro" id="IPR037066">
    <property type="entry name" value="Plug_dom_sf"/>
</dbReference>
<dbReference type="InterPro" id="IPR012910">
    <property type="entry name" value="Plug_dom"/>
</dbReference>
<evidence type="ECO:0000256" key="5">
    <source>
        <dbReference type="ARBA" id="ARBA00023136"/>
    </source>
</evidence>
<comment type="caution">
    <text evidence="9">The sequence shown here is derived from an EMBL/GenBank/DDBJ whole genome shotgun (WGS) entry which is preliminary data.</text>
</comment>
<keyword evidence="6 7" id="KW-0998">Cell outer membrane</keyword>
<evidence type="ECO:0000259" key="8">
    <source>
        <dbReference type="Pfam" id="PF07715"/>
    </source>
</evidence>
<keyword evidence="10" id="KW-1185">Reference proteome</keyword>
<dbReference type="InterPro" id="IPR039426">
    <property type="entry name" value="TonB-dep_rcpt-like"/>
</dbReference>
<dbReference type="InterPro" id="IPR023997">
    <property type="entry name" value="TonB-dep_OMP_SusC/RagA_CS"/>
</dbReference>
<protein>
    <submittedName>
        <fullName evidence="9">SusC/RagA family TonB-linked outer membrane protein</fullName>
    </submittedName>
</protein>
<evidence type="ECO:0000313" key="9">
    <source>
        <dbReference type="EMBL" id="MCF0063005.1"/>
    </source>
</evidence>
<dbReference type="Gene3D" id="2.170.130.10">
    <property type="entry name" value="TonB-dependent receptor, plug domain"/>
    <property type="match status" value="1"/>
</dbReference>
<evidence type="ECO:0000256" key="7">
    <source>
        <dbReference type="PROSITE-ProRule" id="PRU01360"/>
    </source>
</evidence>
<dbReference type="AlphaFoldDB" id="A0A9X1PM86"/>
<evidence type="ECO:0000256" key="6">
    <source>
        <dbReference type="ARBA" id="ARBA00023237"/>
    </source>
</evidence>
<name>A0A9X1PM86_9BACT</name>
<comment type="subcellular location">
    <subcellularLocation>
        <location evidence="1 7">Cell outer membrane</location>
        <topology evidence="1 7">Multi-pass membrane protein</topology>
    </subcellularLocation>
</comment>
<evidence type="ECO:0000313" key="10">
    <source>
        <dbReference type="Proteomes" id="UP001139000"/>
    </source>
</evidence>
<comment type="similarity">
    <text evidence="7">Belongs to the TonB-dependent receptor family.</text>
</comment>
<dbReference type="PROSITE" id="PS52016">
    <property type="entry name" value="TONB_DEPENDENT_REC_3"/>
    <property type="match status" value="1"/>
</dbReference>
<reference evidence="9" key="1">
    <citation type="submission" date="2021-12" db="EMBL/GenBank/DDBJ databases">
        <title>Novel species in genus Dyadobacter.</title>
        <authorList>
            <person name="Ma C."/>
        </authorList>
    </citation>
    <scope>NUCLEOTIDE SEQUENCE</scope>
    <source>
        <strain evidence="9">LJ419</strain>
    </source>
</reference>
<feature type="domain" description="TonB-dependent receptor plug" evidence="8">
    <location>
        <begin position="110"/>
        <end position="208"/>
    </location>
</feature>
<dbReference type="GO" id="GO:0009279">
    <property type="term" value="C:cell outer membrane"/>
    <property type="evidence" value="ECO:0007669"/>
    <property type="project" value="UniProtKB-SubCell"/>
</dbReference>
<keyword evidence="4 7" id="KW-0812">Transmembrane</keyword>
<dbReference type="Gene3D" id="2.60.40.1120">
    <property type="entry name" value="Carboxypeptidase-like, regulatory domain"/>
    <property type="match status" value="1"/>
</dbReference>
<keyword evidence="5 7" id="KW-0472">Membrane</keyword>
<evidence type="ECO:0000256" key="2">
    <source>
        <dbReference type="ARBA" id="ARBA00022448"/>
    </source>
</evidence>